<dbReference type="RefSeq" id="WP_244192695.1">
    <property type="nucleotide sequence ID" value="NZ_QGTZ01000005.1"/>
</dbReference>
<dbReference type="Pfam" id="PF13420">
    <property type="entry name" value="Acetyltransf_4"/>
    <property type="match status" value="1"/>
</dbReference>
<dbReference type="Proteomes" id="UP000247078">
    <property type="component" value="Unassembled WGS sequence"/>
</dbReference>
<dbReference type="InterPro" id="IPR000182">
    <property type="entry name" value="GNAT_dom"/>
</dbReference>
<dbReference type="CDD" id="cd04301">
    <property type="entry name" value="NAT_SF"/>
    <property type="match status" value="1"/>
</dbReference>
<dbReference type="AlphaFoldDB" id="A0A855YCW7"/>
<keyword evidence="2" id="KW-0808">Transferase</keyword>
<dbReference type="GO" id="GO:0016747">
    <property type="term" value="F:acyltransferase activity, transferring groups other than amino-acyl groups"/>
    <property type="evidence" value="ECO:0007669"/>
    <property type="project" value="InterPro"/>
</dbReference>
<proteinExistence type="predicted"/>
<dbReference type="EMBL" id="QGTZ01000005">
    <property type="protein sequence ID" value="PWW40766.1"/>
    <property type="molecule type" value="Genomic_DNA"/>
</dbReference>
<feature type="domain" description="N-acetyltransferase" evidence="1">
    <location>
        <begin position="167"/>
        <end position="319"/>
    </location>
</feature>
<dbReference type="SUPFAM" id="SSF55729">
    <property type="entry name" value="Acyl-CoA N-acyltransferases (Nat)"/>
    <property type="match status" value="2"/>
</dbReference>
<protein>
    <submittedName>
        <fullName evidence="2">L-amino acid N-acyltransferase YncA</fullName>
    </submittedName>
</protein>
<reference evidence="2 3" key="1">
    <citation type="submission" date="2018-05" db="EMBL/GenBank/DDBJ databases">
        <title>Freshwater and sediment microbial communities from various areas in North America, analyzing microbe dynamics in response to fracking.</title>
        <authorList>
            <person name="Lamendella R."/>
        </authorList>
    </citation>
    <scope>NUCLEOTIDE SEQUENCE [LARGE SCALE GENOMIC DNA]</scope>
    <source>
        <strain evidence="2 3">DB-3</strain>
    </source>
</reference>
<dbReference type="PROSITE" id="PS51186">
    <property type="entry name" value="GNAT"/>
    <property type="match status" value="2"/>
</dbReference>
<evidence type="ECO:0000313" key="3">
    <source>
        <dbReference type="Proteomes" id="UP000247078"/>
    </source>
</evidence>
<dbReference type="PANTHER" id="PTHR43415">
    <property type="entry name" value="SPERMIDINE N(1)-ACETYLTRANSFERASE"/>
    <property type="match status" value="1"/>
</dbReference>
<sequence length="327" mass="37825">MLLSYHPMKIADAEKIVTWKYEEEYAMYSFSESNEDIQELMNGEYFSVLDEMERIVGFICCGESARVPGGTSIGLYQEEGYLDIGLGLDPDLTGQKKGSVFLKQSLAFLQNQFNNSWFRLVVATFNERAIKVYERTGFKRDKEFYSKVNGEDMLFISMKLEMGTPFYSFEEITEQDLTEVREIYNYYVSNTTISFHTEELTLEEIKASVMNINPRFKSFVIKEEDEIQGYVLITQYKSKQAYDFSGEVTIYLKPDFVGKGIGATALRFIEDVAREQGFYTLIATVCMENTRSKSLFEKHGYEQCAMFKGVGYKFDRRLDIGSFQKVL</sequence>
<evidence type="ECO:0000259" key="1">
    <source>
        <dbReference type="PROSITE" id="PS51186"/>
    </source>
</evidence>
<organism evidence="2 3">
    <name type="scientific">Paenibacillus pabuli</name>
    <dbReference type="NCBI Taxonomy" id="1472"/>
    <lineage>
        <taxon>Bacteria</taxon>
        <taxon>Bacillati</taxon>
        <taxon>Bacillota</taxon>
        <taxon>Bacilli</taxon>
        <taxon>Bacillales</taxon>
        <taxon>Paenibacillaceae</taxon>
        <taxon>Paenibacillus</taxon>
    </lineage>
</organism>
<evidence type="ECO:0000313" key="2">
    <source>
        <dbReference type="EMBL" id="PWW40766.1"/>
    </source>
</evidence>
<dbReference type="InterPro" id="IPR016181">
    <property type="entry name" value="Acyl_CoA_acyltransferase"/>
</dbReference>
<dbReference type="PANTHER" id="PTHR43415:SF3">
    <property type="entry name" value="GNAT-FAMILY ACETYLTRANSFERASE"/>
    <property type="match status" value="1"/>
</dbReference>
<keyword evidence="2" id="KW-0012">Acyltransferase</keyword>
<feature type="domain" description="N-acetyltransferase" evidence="1">
    <location>
        <begin position="3"/>
        <end position="163"/>
    </location>
</feature>
<name>A0A855YCW7_9BACL</name>
<dbReference type="Gene3D" id="3.40.630.30">
    <property type="match status" value="2"/>
</dbReference>
<accession>A0A855YCW7</accession>
<dbReference type="Pfam" id="PF00583">
    <property type="entry name" value="Acetyltransf_1"/>
    <property type="match status" value="1"/>
</dbReference>
<comment type="caution">
    <text evidence="2">The sequence shown here is derived from an EMBL/GenBank/DDBJ whole genome shotgun (WGS) entry which is preliminary data.</text>
</comment>
<gene>
    <name evidence="2" type="ORF">DET56_10538</name>
</gene>